<evidence type="ECO:0000259" key="4">
    <source>
        <dbReference type="Pfam" id="PF04082"/>
    </source>
</evidence>
<evidence type="ECO:0000256" key="1">
    <source>
        <dbReference type="ARBA" id="ARBA00004123"/>
    </source>
</evidence>
<dbReference type="GO" id="GO:0003677">
    <property type="term" value="F:DNA binding"/>
    <property type="evidence" value="ECO:0007669"/>
    <property type="project" value="InterPro"/>
</dbReference>
<gene>
    <name evidence="5" type="ORF">BMF94_2151</name>
</gene>
<evidence type="ECO:0000256" key="2">
    <source>
        <dbReference type="ARBA" id="ARBA00023242"/>
    </source>
</evidence>
<comment type="subcellular location">
    <subcellularLocation>
        <location evidence="1">Nucleus</location>
    </subcellularLocation>
</comment>
<dbReference type="GO" id="GO:0006351">
    <property type="term" value="P:DNA-templated transcription"/>
    <property type="evidence" value="ECO:0007669"/>
    <property type="project" value="InterPro"/>
</dbReference>
<dbReference type="STRING" id="741276.A0A2S5BDP5"/>
<evidence type="ECO:0000313" key="6">
    <source>
        <dbReference type="Proteomes" id="UP000237144"/>
    </source>
</evidence>
<dbReference type="AlphaFoldDB" id="A0A2S5BDP5"/>
<sequence>MIWIDDVEELPSRQLKRKVDRLESLLNSLQNLADPRPAPTTAQPGAGGPPRAASAPPATPIEEAVRQLPMLSRAYTQDCDALVRLLLANGELPTLKTVDIDLDALFARLQRDEQNYAPLHPILDAPHPAALHLPVSAEERRHGIEGVLPTLEQAQVCLTAYFALANYFLRLVHQPTFLAQFDSYLREGTTPEPNWLATFLIICAYGLLAAPDGGELARSPFLPSGPARELLARTWFDAARRILAENHFLDKPTIEGVRSFILLVQWWMSEGARYAEAALSAGVAVVSGCFDLQLHRDPDEVDPDLPPYEAEVRRRIFWTLYVFEAMVRPMLGKAWQPFDEDDITTRMPGSEEPGSTGALYRAAVLNARITRLVSRPKSLSASAVTTLLDELEKFLDVHRENALAVAMARFSYNRLHRFAYPAGLSTAKQDETATQVLSCLLNSIGQSSGVPNCPAVLLLRAFSAAIAAAVGLNGTSYALASTSPIGQQLYRLLADLPSLHFPPGHVRLVRRASNILSSLLPMPEQPPPFNLAIYSQGYSDLPLGPYTMATPNSADDYCHTYPLANGFVATEHYLSSSQNVLPSPVSYDGSAERYPQGGDLGTEPAGLVYGLPRSAPPEQTDFAVPRSTNSGRRPTLSLHTAEPAVPTHLKPPPSLVSPWIDAAITPSRYVAGSPWERMG</sequence>
<evidence type="ECO:0000313" key="5">
    <source>
        <dbReference type="EMBL" id="POY74878.1"/>
    </source>
</evidence>
<dbReference type="Proteomes" id="UP000237144">
    <property type="component" value="Unassembled WGS sequence"/>
</dbReference>
<feature type="region of interest" description="Disordered" evidence="3">
    <location>
        <begin position="30"/>
        <end position="57"/>
    </location>
</feature>
<feature type="compositionally biased region" description="Low complexity" evidence="3">
    <location>
        <begin position="39"/>
        <end position="56"/>
    </location>
</feature>
<dbReference type="OrthoDB" id="3364175at2759"/>
<comment type="caution">
    <text evidence="5">The sequence shown here is derived from an EMBL/GenBank/DDBJ whole genome shotgun (WGS) entry which is preliminary data.</text>
</comment>
<dbReference type="InterPro" id="IPR050613">
    <property type="entry name" value="Sec_Metabolite_Reg"/>
</dbReference>
<organism evidence="5 6">
    <name type="scientific">Rhodotorula taiwanensis</name>
    <dbReference type="NCBI Taxonomy" id="741276"/>
    <lineage>
        <taxon>Eukaryota</taxon>
        <taxon>Fungi</taxon>
        <taxon>Dikarya</taxon>
        <taxon>Basidiomycota</taxon>
        <taxon>Pucciniomycotina</taxon>
        <taxon>Microbotryomycetes</taxon>
        <taxon>Sporidiobolales</taxon>
        <taxon>Sporidiobolaceae</taxon>
        <taxon>Rhodotorula</taxon>
    </lineage>
</organism>
<proteinExistence type="predicted"/>
<dbReference type="GO" id="GO:0008270">
    <property type="term" value="F:zinc ion binding"/>
    <property type="evidence" value="ECO:0007669"/>
    <property type="project" value="InterPro"/>
</dbReference>
<dbReference type="CDD" id="cd12148">
    <property type="entry name" value="fungal_TF_MHR"/>
    <property type="match status" value="1"/>
</dbReference>
<name>A0A2S5BDP5_9BASI</name>
<feature type="domain" description="Xylanolytic transcriptional activator regulatory" evidence="4">
    <location>
        <begin position="159"/>
        <end position="351"/>
    </location>
</feature>
<dbReference type="InterPro" id="IPR007219">
    <property type="entry name" value="XnlR_reg_dom"/>
</dbReference>
<dbReference type="EMBL" id="PJQD01000021">
    <property type="protein sequence ID" value="POY74878.1"/>
    <property type="molecule type" value="Genomic_DNA"/>
</dbReference>
<keyword evidence="2" id="KW-0539">Nucleus</keyword>
<keyword evidence="6" id="KW-1185">Reference proteome</keyword>
<evidence type="ECO:0000256" key="3">
    <source>
        <dbReference type="SAM" id="MobiDB-lite"/>
    </source>
</evidence>
<accession>A0A2S5BDP5</accession>
<protein>
    <recommendedName>
        <fullName evidence="4">Xylanolytic transcriptional activator regulatory domain-containing protein</fullName>
    </recommendedName>
</protein>
<dbReference type="GO" id="GO:0005634">
    <property type="term" value="C:nucleus"/>
    <property type="evidence" value="ECO:0007669"/>
    <property type="project" value="UniProtKB-SubCell"/>
</dbReference>
<dbReference type="Pfam" id="PF04082">
    <property type="entry name" value="Fungal_trans"/>
    <property type="match status" value="1"/>
</dbReference>
<reference evidence="5 6" key="1">
    <citation type="journal article" date="2018" name="Front. Microbiol.">
        <title>Prospects for Fungal Bioremediation of Acidic Radioactive Waste Sites: Characterization and Genome Sequence of Rhodotorula taiwanensis MD1149.</title>
        <authorList>
            <person name="Tkavc R."/>
            <person name="Matrosova V.Y."/>
            <person name="Grichenko O.E."/>
            <person name="Gostincar C."/>
            <person name="Volpe R.P."/>
            <person name="Klimenkova P."/>
            <person name="Gaidamakova E.K."/>
            <person name="Zhou C.E."/>
            <person name="Stewart B.J."/>
            <person name="Lyman M.G."/>
            <person name="Malfatti S.A."/>
            <person name="Rubinfeld B."/>
            <person name="Courtot M."/>
            <person name="Singh J."/>
            <person name="Dalgard C.L."/>
            <person name="Hamilton T."/>
            <person name="Frey K.G."/>
            <person name="Gunde-Cimerman N."/>
            <person name="Dugan L."/>
            <person name="Daly M.J."/>
        </authorList>
    </citation>
    <scope>NUCLEOTIDE SEQUENCE [LARGE SCALE GENOMIC DNA]</scope>
    <source>
        <strain evidence="5 6">MD1149</strain>
    </source>
</reference>
<dbReference type="PANTHER" id="PTHR31001">
    <property type="entry name" value="UNCHARACTERIZED TRANSCRIPTIONAL REGULATORY PROTEIN"/>
    <property type="match status" value="1"/>
</dbReference>